<evidence type="ECO:0000313" key="3">
    <source>
        <dbReference type="Proteomes" id="UP000280834"/>
    </source>
</evidence>
<organism evidence="4">
    <name type="scientific">Brugia timori</name>
    <dbReference type="NCBI Taxonomy" id="42155"/>
    <lineage>
        <taxon>Eukaryota</taxon>
        <taxon>Metazoa</taxon>
        <taxon>Ecdysozoa</taxon>
        <taxon>Nematoda</taxon>
        <taxon>Chromadorea</taxon>
        <taxon>Rhabditida</taxon>
        <taxon>Spirurina</taxon>
        <taxon>Spiruromorpha</taxon>
        <taxon>Filarioidea</taxon>
        <taxon>Onchocercidae</taxon>
        <taxon>Brugia</taxon>
    </lineage>
</organism>
<keyword evidence="1" id="KW-1133">Transmembrane helix</keyword>
<keyword evidence="1" id="KW-0472">Membrane</keyword>
<protein>
    <submittedName>
        <fullName evidence="4">PadR family transcriptional regulator</fullName>
    </submittedName>
</protein>
<dbReference type="WBParaSite" id="BTMF_0000144501-mRNA-1">
    <property type="protein sequence ID" value="BTMF_0000144501-mRNA-1"/>
    <property type="gene ID" value="BTMF_0000144501"/>
</dbReference>
<name>A0A0R3Q555_9BILA</name>
<dbReference type="EMBL" id="UZAG01000491">
    <property type="protein sequence ID" value="VDO08615.1"/>
    <property type="molecule type" value="Genomic_DNA"/>
</dbReference>
<dbReference type="Proteomes" id="UP000280834">
    <property type="component" value="Unassembled WGS sequence"/>
</dbReference>
<dbReference type="AlphaFoldDB" id="A0A0R3Q555"/>
<sequence length="38" mass="4402">MVAKEIIFFVISFLEKGFFGITVLQAFVHQNDIYYSEG</sequence>
<gene>
    <name evidence="2" type="ORF">BTMF_LOCUS787</name>
</gene>
<keyword evidence="1" id="KW-0812">Transmembrane</keyword>
<proteinExistence type="predicted"/>
<feature type="transmembrane region" description="Helical" evidence="1">
    <location>
        <begin position="6"/>
        <end position="28"/>
    </location>
</feature>
<reference evidence="2 3" key="2">
    <citation type="submission" date="2018-11" db="EMBL/GenBank/DDBJ databases">
        <authorList>
            <consortium name="Pathogen Informatics"/>
        </authorList>
    </citation>
    <scope>NUCLEOTIDE SEQUENCE [LARGE SCALE GENOMIC DNA]</scope>
</reference>
<evidence type="ECO:0000256" key="1">
    <source>
        <dbReference type="SAM" id="Phobius"/>
    </source>
</evidence>
<keyword evidence="3" id="KW-1185">Reference proteome</keyword>
<evidence type="ECO:0000313" key="4">
    <source>
        <dbReference type="WBParaSite" id="BTMF_0000144501-mRNA-1"/>
    </source>
</evidence>
<accession>A0A0R3Q555</accession>
<evidence type="ECO:0000313" key="2">
    <source>
        <dbReference type="EMBL" id="VDO08615.1"/>
    </source>
</evidence>
<reference evidence="4" key="1">
    <citation type="submission" date="2017-02" db="UniProtKB">
        <authorList>
            <consortium name="WormBaseParasite"/>
        </authorList>
    </citation>
    <scope>IDENTIFICATION</scope>
</reference>